<proteinExistence type="predicted"/>
<dbReference type="EMBL" id="JANRMI010000005">
    <property type="protein sequence ID" value="MDG0817953.1"/>
    <property type="molecule type" value="Genomic_DNA"/>
</dbReference>
<evidence type="ECO:0000313" key="2">
    <source>
        <dbReference type="Proteomes" id="UP001152321"/>
    </source>
</evidence>
<dbReference type="Proteomes" id="UP001152321">
    <property type="component" value="Unassembled WGS sequence"/>
</dbReference>
<keyword evidence="2" id="KW-1185">Reference proteome</keyword>
<gene>
    <name evidence="1" type="ORF">NWE73_16340</name>
</gene>
<organism evidence="1 2">
    <name type="scientific">Bdellovibrio svalbardensis</name>
    <dbReference type="NCBI Taxonomy" id="2972972"/>
    <lineage>
        <taxon>Bacteria</taxon>
        <taxon>Pseudomonadati</taxon>
        <taxon>Bdellovibrionota</taxon>
        <taxon>Bdellovibrionia</taxon>
        <taxon>Bdellovibrionales</taxon>
        <taxon>Pseudobdellovibrionaceae</taxon>
        <taxon>Bdellovibrio</taxon>
    </lineage>
</organism>
<dbReference type="PROSITE" id="PS51257">
    <property type="entry name" value="PROKAR_LIPOPROTEIN"/>
    <property type="match status" value="1"/>
</dbReference>
<accession>A0ABT6DS12</accession>
<dbReference type="RefSeq" id="WP_277579429.1">
    <property type="nucleotide sequence ID" value="NZ_JANRMI010000005.1"/>
</dbReference>
<comment type="caution">
    <text evidence="1">The sequence shown here is derived from an EMBL/GenBank/DDBJ whole genome shotgun (WGS) entry which is preliminary data.</text>
</comment>
<sequence length="153" mass="16902">MRKILGLLTLSLLLTSCTSNEGAVKKLALADGEAHYEEILQKEATDLIPQSDWLREAYVSYMKKNSEFEAEIKMVNETLAIASVSVATYSSSQRKTVAKIAGTVDPGKVRQFNFGNALQLISQQTGESVKPEKQNSGVFKYHKNSSGTWVLEK</sequence>
<evidence type="ECO:0000313" key="1">
    <source>
        <dbReference type="EMBL" id="MDG0817953.1"/>
    </source>
</evidence>
<evidence type="ECO:0008006" key="3">
    <source>
        <dbReference type="Google" id="ProtNLM"/>
    </source>
</evidence>
<name>A0ABT6DS12_9BACT</name>
<protein>
    <recommendedName>
        <fullName evidence="3">Lipoprotein</fullName>
    </recommendedName>
</protein>
<reference evidence="1" key="1">
    <citation type="submission" date="2022-08" db="EMBL/GenBank/DDBJ databases">
        <title>Novel Bdellovibrio Species Isolated from Svalbard: Designation Bdellovibrio svalbardensis.</title>
        <authorList>
            <person name="Mitchell R.J."/>
            <person name="Choi S.Y."/>
        </authorList>
    </citation>
    <scope>NUCLEOTIDE SEQUENCE</scope>
    <source>
        <strain evidence="1">PAP01</strain>
    </source>
</reference>